<feature type="transmembrane region" description="Helical" evidence="1">
    <location>
        <begin position="40"/>
        <end position="65"/>
    </location>
</feature>
<dbReference type="Proteomes" id="UP000193623">
    <property type="component" value="Unassembled WGS sequence"/>
</dbReference>
<proteinExistence type="predicted"/>
<feature type="transmembrane region" description="Helical" evidence="1">
    <location>
        <begin position="12"/>
        <end position="33"/>
    </location>
</feature>
<gene>
    <name evidence="2" type="ORF">PSJ8397_02985</name>
</gene>
<sequence length="116" mass="12817">MGIDASNFWTLLVPAMCLAGLGFAVPRVLALFWPEGVKWLLLLALVATVIMGLLGAGFFALLYMLQGDSFADLYRTNGIGTIVHFGRLSVVSSLMWAPLMVLSIIYIPRNWVKEVW</sequence>
<dbReference type="RefSeq" id="WP_085865364.1">
    <property type="nucleotide sequence ID" value="NZ_FWFT01000005.1"/>
</dbReference>
<keyword evidence="1" id="KW-1133">Transmembrane helix</keyword>
<evidence type="ECO:0000256" key="1">
    <source>
        <dbReference type="SAM" id="Phobius"/>
    </source>
</evidence>
<feature type="transmembrane region" description="Helical" evidence="1">
    <location>
        <begin position="85"/>
        <end position="107"/>
    </location>
</feature>
<organism evidence="2 3">
    <name type="scientific">Pseudooctadecabacter jejudonensis</name>
    <dbReference type="NCBI Taxonomy" id="1391910"/>
    <lineage>
        <taxon>Bacteria</taxon>
        <taxon>Pseudomonadati</taxon>
        <taxon>Pseudomonadota</taxon>
        <taxon>Alphaproteobacteria</taxon>
        <taxon>Rhodobacterales</taxon>
        <taxon>Paracoccaceae</taxon>
        <taxon>Pseudooctadecabacter</taxon>
    </lineage>
</organism>
<reference evidence="2 3" key="1">
    <citation type="submission" date="2017-03" db="EMBL/GenBank/DDBJ databases">
        <authorList>
            <person name="Afonso C.L."/>
            <person name="Miller P.J."/>
            <person name="Scott M.A."/>
            <person name="Spackman E."/>
            <person name="Goraichik I."/>
            <person name="Dimitrov K.M."/>
            <person name="Suarez D.L."/>
            <person name="Swayne D.E."/>
        </authorList>
    </citation>
    <scope>NUCLEOTIDE SEQUENCE [LARGE SCALE GENOMIC DNA]</scope>
    <source>
        <strain evidence="2 3">CECT 8397</strain>
    </source>
</reference>
<dbReference type="OrthoDB" id="7652057at2"/>
<keyword evidence="1" id="KW-0812">Transmembrane</keyword>
<name>A0A1Y5TB01_9RHOB</name>
<keyword evidence="3" id="KW-1185">Reference proteome</keyword>
<evidence type="ECO:0000313" key="3">
    <source>
        <dbReference type="Proteomes" id="UP000193623"/>
    </source>
</evidence>
<keyword evidence="1" id="KW-0472">Membrane</keyword>
<protein>
    <submittedName>
        <fullName evidence="2">Uncharacterized protein</fullName>
    </submittedName>
</protein>
<dbReference type="AlphaFoldDB" id="A0A1Y5TB01"/>
<dbReference type="EMBL" id="FWFT01000005">
    <property type="protein sequence ID" value="SLN56316.1"/>
    <property type="molecule type" value="Genomic_DNA"/>
</dbReference>
<evidence type="ECO:0000313" key="2">
    <source>
        <dbReference type="EMBL" id="SLN56316.1"/>
    </source>
</evidence>
<accession>A0A1Y5TB01</accession>